<dbReference type="SUPFAM" id="SSF54197">
    <property type="entry name" value="HIT-like"/>
    <property type="match status" value="1"/>
</dbReference>
<dbReference type="RefSeq" id="WP_079665973.1">
    <property type="nucleotide sequence ID" value="NZ_FUYZ01000002.1"/>
</dbReference>
<proteinExistence type="predicted"/>
<evidence type="ECO:0000256" key="3">
    <source>
        <dbReference type="PROSITE-ProRule" id="PRU00464"/>
    </source>
</evidence>
<dbReference type="AlphaFoldDB" id="A0A1T5DFD5"/>
<dbReference type="Gene3D" id="3.30.428.10">
    <property type="entry name" value="HIT-like"/>
    <property type="match status" value="1"/>
</dbReference>
<dbReference type="STRING" id="619805.SAMN05660477_00681"/>
<dbReference type="InterPro" id="IPR011146">
    <property type="entry name" value="HIT-like"/>
</dbReference>
<dbReference type="PANTHER" id="PTHR46648">
    <property type="entry name" value="HIT FAMILY PROTEIN 1"/>
    <property type="match status" value="1"/>
</dbReference>
<dbReference type="InterPro" id="IPR036265">
    <property type="entry name" value="HIT-like_sf"/>
</dbReference>
<evidence type="ECO:0000259" key="4">
    <source>
        <dbReference type="PROSITE" id="PS51084"/>
    </source>
</evidence>
<dbReference type="Pfam" id="PF01230">
    <property type="entry name" value="HIT"/>
    <property type="match status" value="1"/>
</dbReference>
<sequence>MSSIFTKIINGEIPSYKVAEDENFIAFLDAMPLVKGHTLVIPKKEVDLIFDLDSEEFKNLWGFAQQVAKKIEKAIPCKRVGVAVIGLEVPHAHIHLVPLNAMQDLNFGNERLKLSTEEYQTIQDAIKNA</sequence>
<feature type="short sequence motif" description="Histidine triad motif" evidence="2 3">
    <location>
        <begin position="91"/>
        <end position="95"/>
    </location>
</feature>
<protein>
    <submittedName>
        <fullName evidence="5">Histidine triad (HIT) family protein</fullName>
    </submittedName>
</protein>
<dbReference type="Proteomes" id="UP000191112">
    <property type="component" value="Unassembled WGS sequence"/>
</dbReference>
<name>A0A1T5DFD5_9FLAO</name>
<feature type="active site" description="Tele-AMP-histidine intermediate" evidence="1">
    <location>
        <position position="93"/>
    </location>
</feature>
<evidence type="ECO:0000313" key="5">
    <source>
        <dbReference type="EMBL" id="SKB70376.1"/>
    </source>
</evidence>
<organism evidence="5 6">
    <name type="scientific">Soonwooa buanensis</name>
    <dbReference type="NCBI Taxonomy" id="619805"/>
    <lineage>
        <taxon>Bacteria</taxon>
        <taxon>Pseudomonadati</taxon>
        <taxon>Bacteroidota</taxon>
        <taxon>Flavobacteriia</taxon>
        <taxon>Flavobacteriales</taxon>
        <taxon>Weeksellaceae</taxon>
        <taxon>Chryseobacterium group</taxon>
        <taxon>Soonwooa</taxon>
    </lineage>
</organism>
<dbReference type="InterPro" id="IPR001310">
    <property type="entry name" value="Histidine_triad_HIT"/>
</dbReference>
<dbReference type="PRINTS" id="PR00332">
    <property type="entry name" value="HISTRIAD"/>
</dbReference>
<evidence type="ECO:0000256" key="2">
    <source>
        <dbReference type="PIRSR" id="PIRSR601310-3"/>
    </source>
</evidence>
<reference evidence="5 6" key="1">
    <citation type="submission" date="2017-02" db="EMBL/GenBank/DDBJ databases">
        <authorList>
            <person name="Peterson S.W."/>
        </authorList>
    </citation>
    <scope>NUCLEOTIDE SEQUENCE [LARGE SCALE GENOMIC DNA]</scope>
    <source>
        <strain evidence="5 6">DSM 22323</strain>
    </source>
</reference>
<evidence type="ECO:0000313" key="6">
    <source>
        <dbReference type="Proteomes" id="UP000191112"/>
    </source>
</evidence>
<dbReference type="EMBL" id="FUYZ01000002">
    <property type="protein sequence ID" value="SKB70376.1"/>
    <property type="molecule type" value="Genomic_DNA"/>
</dbReference>
<dbReference type="GO" id="GO:0009117">
    <property type="term" value="P:nucleotide metabolic process"/>
    <property type="evidence" value="ECO:0007669"/>
    <property type="project" value="TreeGrafter"/>
</dbReference>
<gene>
    <name evidence="5" type="ORF">SAMN05660477_00681</name>
</gene>
<dbReference type="PANTHER" id="PTHR46648:SF1">
    <property type="entry name" value="ADENOSINE 5'-MONOPHOSPHORAMIDASE HNT1"/>
    <property type="match status" value="1"/>
</dbReference>
<feature type="domain" description="HIT" evidence="4">
    <location>
        <begin position="4"/>
        <end position="107"/>
    </location>
</feature>
<dbReference type="GO" id="GO:0003824">
    <property type="term" value="F:catalytic activity"/>
    <property type="evidence" value="ECO:0007669"/>
    <property type="project" value="InterPro"/>
</dbReference>
<dbReference type="OrthoDB" id="9784774at2"/>
<evidence type="ECO:0000256" key="1">
    <source>
        <dbReference type="PIRSR" id="PIRSR601310-1"/>
    </source>
</evidence>
<accession>A0A1T5DFD5</accession>
<keyword evidence="6" id="KW-1185">Reference proteome</keyword>
<dbReference type="PROSITE" id="PS51084">
    <property type="entry name" value="HIT_2"/>
    <property type="match status" value="1"/>
</dbReference>